<sequence>MALAFCGLNGVRNCLTLNGEHVYVTMLQETLFIMKVGLAVGEVLTNLAWAKVTSLSDVKSCGNWMYASKLDGEAMIELVITIDGGKDNLSVAATAESEVVKAPPGEVASRNPSLAISSRSLHTHTNTSFPFSLFLYLFFAFSGHIKHTLSLSSNQNPSQHTNPNPLLSLSHIKEPFFRILPALSTLITLFSLRSPSRAYSNPNSSFRAF</sequence>
<dbReference type="Pfam" id="PF22689">
    <property type="entry name" value="FGAR-AT_PurM_N-like"/>
    <property type="match status" value="1"/>
</dbReference>
<proteinExistence type="predicted"/>
<dbReference type="AlphaFoldDB" id="A0AAN9S640"/>
<feature type="domain" description="FGAR-AT PurM N-terminal-like" evidence="1">
    <location>
        <begin position="36"/>
        <end position="97"/>
    </location>
</feature>
<reference evidence="2 3" key="1">
    <citation type="submission" date="2024-01" db="EMBL/GenBank/DDBJ databases">
        <title>The genomes of 5 underutilized Papilionoideae crops provide insights into root nodulation and disease resistanc.</title>
        <authorList>
            <person name="Jiang F."/>
        </authorList>
    </citation>
    <scope>NUCLEOTIDE SEQUENCE [LARGE SCALE GENOMIC DNA]</scope>
    <source>
        <strain evidence="2">DUOXIRENSHENG_FW03</strain>
        <tissue evidence="2">Leaves</tissue>
    </source>
</reference>
<dbReference type="GO" id="GO:0005737">
    <property type="term" value="C:cytoplasm"/>
    <property type="evidence" value="ECO:0007669"/>
    <property type="project" value="TreeGrafter"/>
</dbReference>
<accession>A0AAN9S640</accession>
<evidence type="ECO:0000313" key="2">
    <source>
        <dbReference type="EMBL" id="KAK7390235.1"/>
    </source>
</evidence>
<comment type="caution">
    <text evidence="2">The sequence shown here is derived from an EMBL/GenBank/DDBJ whole genome shotgun (WGS) entry which is preliminary data.</text>
</comment>
<keyword evidence="3" id="KW-1185">Reference proteome</keyword>
<gene>
    <name evidence="2" type="ORF">VNO78_25534</name>
</gene>
<protein>
    <recommendedName>
        <fullName evidence="1">FGAR-AT PurM N-terminal-like domain-containing protein</fullName>
    </recommendedName>
</protein>
<dbReference type="PANTHER" id="PTHR10099">
    <property type="entry name" value="PHOSPHORIBOSYLFORMYLGLYCINAMIDINE SYNTHASE"/>
    <property type="match status" value="1"/>
</dbReference>
<dbReference type="PANTHER" id="PTHR10099:SF1">
    <property type="entry name" value="PHOSPHORIBOSYLFORMYLGLYCINAMIDINE SYNTHASE"/>
    <property type="match status" value="1"/>
</dbReference>
<dbReference type="Proteomes" id="UP001386955">
    <property type="component" value="Unassembled WGS sequence"/>
</dbReference>
<dbReference type="GO" id="GO:0004642">
    <property type="term" value="F:phosphoribosylformylglycinamidine synthase activity"/>
    <property type="evidence" value="ECO:0007669"/>
    <property type="project" value="TreeGrafter"/>
</dbReference>
<evidence type="ECO:0000259" key="1">
    <source>
        <dbReference type="Pfam" id="PF22689"/>
    </source>
</evidence>
<dbReference type="EMBL" id="JAYMYS010000006">
    <property type="protein sequence ID" value="KAK7390235.1"/>
    <property type="molecule type" value="Genomic_DNA"/>
</dbReference>
<dbReference type="SUPFAM" id="SSF55326">
    <property type="entry name" value="PurM N-terminal domain-like"/>
    <property type="match status" value="1"/>
</dbReference>
<dbReference type="InterPro" id="IPR036921">
    <property type="entry name" value="PurM-like_N_sf"/>
</dbReference>
<evidence type="ECO:0000313" key="3">
    <source>
        <dbReference type="Proteomes" id="UP001386955"/>
    </source>
</evidence>
<dbReference type="InterPro" id="IPR055181">
    <property type="entry name" value="FGAR-AT_PurM_N-like"/>
</dbReference>
<organism evidence="2 3">
    <name type="scientific">Psophocarpus tetragonolobus</name>
    <name type="common">Winged bean</name>
    <name type="synonym">Dolichos tetragonolobus</name>
    <dbReference type="NCBI Taxonomy" id="3891"/>
    <lineage>
        <taxon>Eukaryota</taxon>
        <taxon>Viridiplantae</taxon>
        <taxon>Streptophyta</taxon>
        <taxon>Embryophyta</taxon>
        <taxon>Tracheophyta</taxon>
        <taxon>Spermatophyta</taxon>
        <taxon>Magnoliopsida</taxon>
        <taxon>eudicotyledons</taxon>
        <taxon>Gunneridae</taxon>
        <taxon>Pentapetalae</taxon>
        <taxon>rosids</taxon>
        <taxon>fabids</taxon>
        <taxon>Fabales</taxon>
        <taxon>Fabaceae</taxon>
        <taxon>Papilionoideae</taxon>
        <taxon>50 kb inversion clade</taxon>
        <taxon>NPAAA clade</taxon>
        <taxon>indigoferoid/millettioid clade</taxon>
        <taxon>Phaseoleae</taxon>
        <taxon>Psophocarpus</taxon>
    </lineage>
</organism>
<dbReference type="GO" id="GO:0006164">
    <property type="term" value="P:purine nucleotide biosynthetic process"/>
    <property type="evidence" value="ECO:0007669"/>
    <property type="project" value="TreeGrafter"/>
</dbReference>
<name>A0AAN9S640_PSOTE</name>